<comment type="caution">
    <text evidence="18">The sequence shown here is derived from an EMBL/GenBank/DDBJ whole genome shotgun (WGS) entry which is preliminary data.</text>
</comment>
<evidence type="ECO:0000256" key="13">
    <source>
        <dbReference type="ARBA" id="ARBA00034808"/>
    </source>
</evidence>
<dbReference type="PANTHER" id="PTHR11274">
    <property type="entry name" value="RAD25/XP-B DNA REPAIR HELICASE"/>
    <property type="match status" value="1"/>
</dbReference>
<comment type="subcellular location">
    <subcellularLocation>
        <location evidence="1">Nucleus</location>
    </subcellularLocation>
</comment>
<comment type="catalytic activity">
    <reaction evidence="12">
        <text>Couples ATP hydrolysis with the unwinding of duplex DNA by translocating in the 3'-5' direction.</text>
        <dbReference type="EC" id="5.6.2.4"/>
    </reaction>
</comment>
<evidence type="ECO:0000256" key="15">
    <source>
        <dbReference type="SAM" id="MobiDB-lite"/>
    </source>
</evidence>
<dbReference type="PROSITE" id="PS51194">
    <property type="entry name" value="HELICASE_CTER"/>
    <property type="match status" value="1"/>
</dbReference>
<protein>
    <recommendedName>
        <fullName evidence="13">DNA 3'-5' helicase</fullName>
        <ecNumber evidence="13">5.6.2.4</ecNumber>
    </recommendedName>
</protein>
<accession>A0ABR1GC21</accession>
<evidence type="ECO:0000256" key="9">
    <source>
        <dbReference type="ARBA" id="ARBA00023204"/>
    </source>
</evidence>
<dbReference type="SMART" id="SM00487">
    <property type="entry name" value="DEXDc"/>
    <property type="match status" value="1"/>
</dbReference>
<dbReference type="SMART" id="SM00490">
    <property type="entry name" value="HELICc"/>
    <property type="match status" value="1"/>
</dbReference>
<keyword evidence="10" id="KW-0413">Isomerase</keyword>
<keyword evidence="19" id="KW-1185">Reference proteome</keyword>
<evidence type="ECO:0000256" key="12">
    <source>
        <dbReference type="ARBA" id="ARBA00034617"/>
    </source>
</evidence>
<evidence type="ECO:0000256" key="1">
    <source>
        <dbReference type="ARBA" id="ARBA00004123"/>
    </source>
</evidence>
<feature type="domain" description="Helicase ATP-binding" evidence="16">
    <location>
        <begin position="288"/>
        <end position="450"/>
    </location>
</feature>
<evidence type="ECO:0000256" key="5">
    <source>
        <dbReference type="ARBA" id="ARBA00022801"/>
    </source>
</evidence>
<keyword evidence="5" id="KW-0378">Hydrolase</keyword>
<evidence type="ECO:0000256" key="14">
    <source>
        <dbReference type="ARBA" id="ARBA00048988"/>
    </source>
</evidence>
<sequence>MASAVAARAKERFEALQAEGGRGDLDGGEDGRLKDFSDLELKPDHANRPLWACPDGSIFLEARSALYGPAYDFLVAIAEPVARPEHVHEYRLTPYSLYAAVSVDIAPASICDVLDKLSKVKLPARIRAYVMDCTKNFGRAKLVLRGNRHHVESSDAAALRTLLEHAGIRGARDASEDGDGEEFRAGEVAAELAANRAYLELAAELDGSDDEGAEDDGAAAPGATLRTYSFKLKVGTAQDVKKFAANDLDFPLAEEYDFRHDLDNAVLPVDLRPSTKIRSYQEKSLSKMFGNGRARSGIIVLPCGAGKTLTAIVAAATVKRSTLVLCTNATAVAQWKAQFALWTSLDPARISLFTAEVKEDLHPECGVLITTYHMVSFGGQRSLDGERLIEAVKAREWGLMLLDEVHVVPAQTFRRVLAVCNAHCKLGLTATLVREDDLITDLNFLIGPKLYEANWMDLTKNGHLANVQCVEVWCPMAGPFYREYLRHGGCGQVASGGDLGEGAPEEAKPRAGGDARCRRLLYVMNPNKFRACEYLVHYHEQRGDKVIVFSDDVFALLKYATALGRPAIYGATKEAERQAVLGSFRFNSLVNTICLSKVGDVAIDLPEANVIVQVSSHFGSRRQEAQRLGRILRAKPSADGDGFNAFFYTLVSTDTAEMFYSAKRQQYLVDQGYTFKVVTDLPEPATSALDTRAKELDLLNSVLCADYLKEEEAEEKALTKAAKDDLRAPPPAKRTQVSLAKISGGDAGVRYLDFGKGGAPQAKAKRHKLFKSRPGAKR</sequence>
<dbReference type="PROSITE" id="PS51192">
    <property type="entry name" value="HELICASE_ATP_BIND_1"/>
    <property type="match status" value="1"/>
</dbReference>
<feature type="compositionally biased region" description="Basic residues" evidence="15">
    <location>
        <begin position="763"/>
        <end position="778"/>
    </location>
</feature>
<organism evidence="18 19">
    <name type="scientific">Aureococcus anophagefferens</name>
    <name type="common">Harmful bloom alga</name>
    <dbReference type="NCBI Taxonomy" id="44056"/>
    <lineage>
        <taxon>Eukaryota</taxon>
        <taxon>Sar</taxon>
        <taxon>Stramenopiles</taxon>
        <taxon>Ochrophyta</taxon>
        <taxon>Pelagophyceae</taxon>
        <taxon>Pelagomonadales</taxon>
        <taxon>Pelagomonadaceae</taxon>
        <taxon>Aureococcus</taxon>
    </lineage>
</organism>
<reference evidence="18 19" key="1">
    <citation type="submission" date="2024-03" db="EMBL/GenBank/DDBJ databases">
        <title>Aureococcus anophagefferens CCMP1851 and Kratosvirus quantuckense: Draft genome of a second virus-susceptible host strain in the model system.</title>
        <authorList>
            <person name="Chase E."/>
            <person name="Truchon A.R."/>
            <person name="Schepens W."/>
            <person name="Wilhelm S.W."/>
        </authorList>
    </citation>
    <scope>NUCLEOTIDE SEQUENCE [LARGE SCALE GENOMIC DNA]</scope>
    <source>
        <strain evidence="18 19">CCMP1851</strain>
    </source>
</reference>
<keyword evidence="7" id="KW-0067">ATP-binding</keyword>
<dbReference type="InterPro" id="IPR050615">
    <property type="entry name" value="ATP-dep_DNA_Helicase"/>
</dbReference>
<dbReference type="InterPro" id="IPR027417">
    <property type="entry name" value="P-loop_NTPase"/>
</dbReference>
<dbReference type="CDD" id="cd18789">
    <property type="entry name" value="SF2_C_XPB"/>
    <property type="match status" value="1"/>
</dbReference>
<dbReference type="InterPro" id="IPR032438">
    <property type="entry name" value="ERCC3_RAD25_C"/>
</dbReference>
<keyword evidence="9" id="KW-0234">DNA repair</keyword>
<evidence type="ECO:0000256" key="10">
    <source>
        <dbReference type="ARBA" id="ARBA00023235"/>
    </source>
</evidence>
<dbReference type="InterPro" id="IPR001650">
    <property type="entry name" value="Helicase_C-like"/>
</dbReference>
<evidence type="ECO:0000256" key="4">
    <source>
        <dbReference type="ARBA" id="ARBA00022763"/>
    </source>
</evidence>
<evidence type="ECO:0000256" key="2">
    <source>
        <dbReference type="ARBA" id="ARBA00006637"/>
    </source>
</evidence>
<dbReference type="GO" id="GO:0004386">
    <property type="term" value="F:helicase activity"/>
    <property type="evidence" value="ECO:0007669"/>
    <property type="project" value="UniProtKB-KW"/>
</dbReference>
<keyword evidence="6 18" id="KW-0347">Helicase</keyword>
<proteinExistence type="inferred from homology"/>
<dbReference type="EMBL" id="JBBJCI010000034">
    <property type="protein sequence ID" value="KAK7253670.1"/>
    <property type="molecule type" value="Genomic_DNA"/>
</dbReference>
<dbReference type="PANTHER" id="PTHR11274:SF0">
    <property type="entry name" value="GENERAL TRANSCRIPTION AND DNA REPAIR FACTOR IIH HELICASE SUBUNIT XPB"/>
    <property type="match status" value="1"/>
</dbReference>
<dbReference type="InterPro" id="IPR032830">
    <property type="entry name" value="XPB/Ssl2_N"/>
</dbReference>
<evidence type="ECO:0000313" key="19">
    <source>
        <dbReference type="Proteomes" id="UP001363151"/>
    </source>
</evidence>
<evidence type="ECO:0000256" key="8">
    <source>
        <dbReference type="ARBA" id="ARBA00023125"/>
    </source>
</evidence>
<dbReference type="InterPro" id="IPR001161">
    <property type="entry name" value="XPB/Ssl2"/>
</dbReference>
<keyword evidence="11" id="KW-0539">Nucleus</keyword>
<dbReference type="Gene3D" id="3.40.50.300">
    <property type="entry name" value="P-loop containing nucleotide triphosphate hydrolases"/>
    <property type="match status" value="2"/>
</dbReference>
<name>A0ABR1GC21_AURAN</name>
<gene>
    <name evidence="18" type="primary">ERCC3</name>
    <name evidence="18" type="ORF">SO694_0000229</name>
</gene>
<dbReference type="NCBIfam" id="TIGR00603">
    <property type="entry name" value="rad25"/>
    <property type="match status" value="1"/>
</dbReference>
<feature type="domain" description="Helicase C-terminal" evidence="17">
    <location>
        <begin position="530"/>
        <end position="689"/>
    </location>
</feature>
<dbReference type="Pfam" id="PF16203">
    <property type="entry name" value="ERCC3_RAD25_C"/>
    <property type="match status" value="2"/>
</dbReference>
<evidence type="ECO:0000256" key="6">
    <source>
        <dbReference type="ARBA" id="ARBA00022806"/>
    </source>
</evidence>
<evidence type="ECO:0000256" key="11">
    <source>
        <dbReference type="ARBA" id="ARBA00023242"/>
    </source>
</evidence>
<dbReference type="Proteomes" id="UP001363151">
    <property type="component" value="Unassembled WGS sequence"/>
</dbReference>
<dbReference type="EC" id="5.6.2.4" evidence="13"/>
<dbReference type="SUPFAM" id="SSF52540">
    <property type="entry name" value="P-loop containing nucleoside triphosphate hydrolases"/>
    <property type="match status" value="2"/>
</dbReference>
<dbReference type="InterPro" id="IPR006935">
    <property type="entry name" value="Helicase/UvrB_N"/>
</dbReference>
<evidence type="ECO:0000313" key="18">
    <source>
        <dbReference type="EMBL" id="KAK7253670.1"/>
    </source>
</evidence>
<dbReference type="InterPro" id="IPR014001">
    <property type="entry name" value="Helicase_ATP-bd"/>
</dbReference>
<evidence type="ECO:0000259" key="16">
    <source>
        <dbReference type="PROSITE" id="PS51192"/>
    </source>
</evidence>
<dbReference type="PRINTS" id="PR00851">
    <property type="entry name" value="XRODRMPGMNTB"/>
</dbReference>
<keyword evidence="4" id="KW-0227">DNA damage</keyword>
<dbReference type="CDD" id="cd18029">
    <property type="entry name" value="DEXHc_XPB"/>
    <property type="match status" value="1"/>
</dbReference>
<feature type="region of interest" description="Disordered" evidence="15">
    <location>
        <begin position="756"/>
        <end position="778"/>
    </location>
</feature>
<dbReference type="Pfam" id="PF04851">
    <property type="entry name" value="ResIII"/>
    <property type="match status" value="1"/>
</dbReference>
<evidence type="ECO:0000256" key="7">
    <source>
        <dbReference type="ARBA" id="ARBA00022840"/>
    </source>
</evidence>
<evidence type="ECO:0000256" key="3">
    <source>
        <dbReference type="ARBA" id="ARBA00022741"/>
    </source>
</evidence>
<comment type="similarity">
    <text evidence="2">Belongs to the helicase family. RAD25/XPB subfamily.</text>
</comment>
<comment type="catalytic activity">
    <reaction evidence="14">
        <text>ATP + H2O = ADP + phosphate + H(+)</text>
        <dbReference type="Rhea" id="RHEA:13065"/>
        <dbReference type="ChEBI" id="CHEBI:15377"/>
        <dbReference type="ChEBI" id="CHEBI:15378"/>
        <dbReference type="ChEBI" id="CHEBI:30616"/>
        <dbReference type="ChEBI" id="CHEBI:43474"/>
        <dbReference type="ChEBI" id="CHEBI:456216"/>
        <dbReference type="EC" id="5.6.2.4"/>
    </reaction>
</comment>
<dbReference type="Pfam" id="PF13625">
    <property type="entry name" value="Helicase_C_3"/>
    <property type="match status" value="1"/>
</dbReference>
<keyword evidence="8" id="KW-0238">DNA-binding</keyword>
<evidence type="ECO:0000259" key="17">
    <source>
        <dbReference type="PROSITE" id="PS51194"/>
    </source>
</evidence>
<keyword evidence="3" id="KW-0547">Nucleotide-binding</keyword>